<dbReference type="Proteomes" id="UP000215127">
    <property type="component" value="Chromosome 4"/>
</dbReference>
<protein>
    <recommendedName>
        <fullName evidence="7">Hydrophobin</fullName>
    </recommendedName>
</protein>
<evidence type="ECO:0000256" key="1">
    <source>
        <dbReference type="ARBA" id="ARBA00009576"/>
    </source>
</evidence>
<dbReference type="CDD" id="cd23508">
    <property type="entry name" value="hydrophobin_II"/>
    <property type="match status" value="1"/>
</dbReference>
<dbReference type="InterPro" id="IPR010636">
    <property type="entry name" value="Class_II_hydrophobin"/>
</dbReference>
<feature type="compositionally biased region" description="Basic and acidic residues" evidence="3">
    <location>
        <begin position="48"/>
        <end position="59"/>
    </location>
</feature>
<evidence type="ECO:0000313" key="5">
    <source>
        <dbReference type="EMBL" id="SMQ50154.1"/>
    </source>
</evidence>
<evidence type="ECO:0000256" key="4">
    <source>
        <dbReference type="SAM" id="SignalP"/>
    </source>
</evidence>
<gene>
    <name evidence="5" type="ORF">ZT3D7_G5307</name>
</gene>
<comment type="similarity">
    <text evidence="1">Belongs to the cerato-ulmin hydrophobin family.</text>
</comment>
<dbReference type="SUPFAM" id="SSF101751">
    <property type="entry name" value="Hydrophobin II, HfbII"/>
    <property type="match status" value="1"/>
</dbReference>
<dbReference type="STRING" id="1276538.A0A1X7RRS5"/>
<accession>A0A1X7RRS5</accession>
<dbReference type="GO" id="GO:0005576">
    <property type="term" value="C:extracellular region"/>
    <property type="evidence" value="ECO:0007669"/>
    <property type="project" value="InterPro"/>
</dbReference>
<evidence type="ECO:0000313" key="6">
    <source>
        <dbReference type="Proteomes" id="UP000215127"/>
    </source>
</evidence>
<dbReference type="Gene3D" id="3.20.120.10">
    <property type="entry name" value="Hydrophobin"/>
    <property type="match status" value="1"/>
</dbReference>
<proteinExistence type="inferred from homology"/>
<dbReference type="Pfam" id="PF06766">
    <property type="entry name" value="Hydrophobin_2"/>
    <property type="match status" value="1"/>
</dbReference>
<dbReference type="EMBL" id="LT853695">
    <property type="protein sequence ID" value="SMQ50154.1"/>
    <property type="molecule type" value="Genomic_DNA"/>
</dbReference>
<feature type="region of interest" description="Disordered" evidence="3">
    <location>
        <begin position="45"/>
        <end position="64"/>
    </location>
</feature>
<organism evidence="5 6">
    <name type="scientific">Zymoseptoria tritici (strain ST99CH_3D7)</name>
    <dbReference type="NCBI Taxonomy" id="1276538"/>
    <lineage>
        <taxon>Eukaryota</taxon>
        <taxon>Fungi</taxon>
        <taxon>Dikarya</taxon>
        <taxon>Ascomycota</taxon>
        <taxon>Pezizomycotina</taxon>
        <taxon>Dothideomycetes</taxon>
        <taxon>Dothideomycetidae</taxon>
        <taxon>Mycosphaerellales</taxon>
        <taxon>Mycosphaerellaceae</taxon>
        <taxon>Zymoseptoria</taxon>
    </lineage>
</organism>
<feature type="chain" id="PRO_5011987695" description="Hydrophobin" evidence="4">
    <location>
        <begin position="19"/>
        <end position="260"/>
    </location>
</feature>
<feature type="region of interest" description="Disordered" evidence="3">
    <location>
        <begin position="127"/>
        <end position="146"/>
    </location>
</feature>
<dbReference type="PANTHER" id="PTHR42341">
    <property type="entry name" value="HYDROPHOBIN"/>
    <property type="match status" value="1"/>
</dbReference>
<evidence type="ECO:0000256" key="3">
    <source>
        <dbReference type="SAM" id="MobiDB-lite"/>
    </source>
</evidence>
<dbReference type="InterPro" id="IPR036686">
    <property type="entry name" value="Class_II_Hydrophobin_sf"/>
</dbReference>
<keyword evidence="2" id="KW-1015">Disulfide bond</keyword>
<keyword evidence="4" id="KW-0732">Signal</keyword>
<evidence type="ECO:0000256" key="2">
    <source>
        <dbReference type="ARBA" id="ARBA00023157"/>
    </source>
</evidence>
<feature type="signal peptide" evidence="4">
    <location>
        <begin position="1"/>
        <end position="18"/>
    </location>
</feature>
<dbReference type="PANTHER" id="PTHR42341:SF1">
    <property type="entry name" value="HYDROPHOBIN"/>
    <property type="match status" value="1"/>
</dbReference>
<dbReference type="AlphaFoldDB" id="A0A1X7RRS5"/>
<sequence>MHPSTLLTVLSAAGFAFGAALPGDEAYKAPGYGGNGGNAVGYQSGNKNWDHGGDHEIDHNGPQGEGCKDGNCDWNHGGNAPGYGNTAGNAPGYGNTAGNTWGDDKNHDEGCTDAYCSNGSGVTGNGGEVTGYGDNQHPPGYKGGYEHGGSDNGNWGAGCEDGHCDAGGNWGGNGGYNHNGNGGNGNNGDKFQCSAPLQSSPQCCAVNVLGVASLPCTAPTVDLYSREDFARHCGQSGATAQCCVLPAAGAALVCEEVKAN</sequence>
<keyword evidence="6" id="KW-1185">Reference proteome</keyword>
<evidence type="ECO:0008006" key="7">
    <source>
        <dbReference type="Google" id="ProtNLM"/>
    </source>
</evidence>
<reference evidence="5 6" key="1">
    <citation type="submission" date="2016-06" db="EMBL/GenBank/DDBJ databases">
        <authorList>
            <person name="Kjaerup R.B."/>
            <person name="Dalgaard T.S."/>
            <person name="Juul-Madsen H.R."/>
        </authorList>
    </citation>
    <scope>NUCLEOTIDE SEQUENCE [LARGE SCALE GENOMIC DNA]</scope>
</reference>
<name>A0A1X7RRS5_ZYMT9</name>